<dbReference type="EnsemblMetazoa" id="HelroT158686">
    <property type="protein sequence ID" value="HelroP158686"/>
    <property type="gene ID" value="HelroG158686"/>
</dbReference>
<evidence type="ECO:0000256" key="3">
    <source>
        <dbReference type="ARBA" id="ARBA00012759"/>
    </source>
</evidence>
<dbReference type="InterPro" id="IPR051346">
    <property type="entry name" value="OTU_Deubiquitinase"/>
</dbReference>
<accession>T1EN46</accession>
<comment type="catalytic activity">
    <reaction evidence="1">
        <text>Thiol-dependent hydrolysis of ester, thioester, amide, peptide and isopeptide bonds formed by the C-terminal Gly of ubiquitin (a 76-residue protein attached to proteins as an intracellular targeting signal).</text>
        <dbReference type="EC" id="3.4.19.12"/>
    </reaction>
</comment>
<gene>
    <name evidence="14" type="primary">20197996</name>
    <name evidence="13" type="ORF">HELRODRAFT_158686</name>
</gene>
<dbReference type="Pfam" id="PF02338">
    <property type="entry name" value="OTU"/>
    <property type="match status" value="1"/>
</dbReference>
<dbReference type="RefSeq" id="XP_009008937.1">
    <property type="nucleotide sequence ID" value="XM_009010689.1"/>
</dbReference>
<keyword evidence="5" id="KW-0479">Metal-binding</keyword>
<name>T1EN46_HELRO</name>
<reference evidence="15" key="1">
    <citation type="submission" date="2012-12" db="EMBL/GenBank/DDBJ databases">
        <authorList>
            <person name="Hellsten U."/>
            <person name="Grimwood J."/>
            <person name="Chapman J.A."/>
            <person name="Shapiro H."/>
            <person name="Aerts A."/>
            <person name="Otillar R.P."/>
            <person name="Terry A.Y."/>
            <person name="Boore J.L."/>
            <person name="Simakov O."/>
            <person name="Marletaz F."/>
            <person name="Cho S.-J."/>
            <person name="Edsinger-Gonzales E."/>
            <person name="Havlak P."/>
            <person name="Kuo D.-H."/>
            <person name="Larsson T."/>
            <person name="Lv J."/>
            <person name="Arendt D."/>
            <person name="Savage R."/>
            <person name="Osoegawa K."/>
            <person name="de Jong P."/>
            <person name="Lindberg D.R."/>
            <person name="Seaver E.C."/>
            <person name="Weisblat D.A."/>
            <person name="Putnam N.H."/>
            <person name="Grigoriev I.V."/>
            <person name="Rokhsar D.S."/>
        </authorList>
    </citation>
    <scope>NUCLEOTIDE SEQUENCE</scope>
</reference>
<proteinExistence type="inferred from homology"/>
<keyword evidence="8" id="KW-0378">Hydrolase</keyword>
<evidence type="ECO:0000256" key="11">
    <source>
        <dbReference type="SAM" id="MobiDB-lite"/>
    </source>
</evidence>
<dbReference type="GO" id="GO:0008270">
    <property type="term" value="F:zinc ion binding"/>
    <property type="evidence" value="ECO:0007669"/>
    <property type="project" value="UniProtKB-KW"/>
</dbReference>
<evidence type="ECO:0000256" key="2">
    <source>
        <dbReference type="ARBA" id="ARBA00005865"/>
    </source>
</evidence>
<dbReference type="PANTHER" id="PTHR13367:SF27">
    <property type="entry name" value="OTU DOMAIN-CONTAINING PROTEIN"/>
    <property type="match status" value="1"/>
</dbReference>
<evidence type="ECO:0000259" key="12">
    <source>
        <dbReference type="PROSITE" id="PS50802"/>
    </source>
</evidence>
<feature type="region of interest" description="Disordered" evidence="11">
    <location>
        <begin position="1"/>
        <end position="28"/>
    </location>
</feature>
<dbReference type="eggNOG" id="KOG4345">
    <property type="taxonomic scope" value="Eukaryota"/>
</dbReference>
<keyword evidence="6" id="KW-0863">Zinc-finger</keyword>
<evidence type="ECO:0000313" key="13">
    <source>
        <dbReference type="EMBL" id="ESO12217.1"/>
    </source>
</evidence>
<dbReference type="KEGG" id="hro:HELRODRAFT_158686"/>
<dbReference type="CDD" id="cd22768">
    <property type="entry name" value="OTU_OTUD7"/>
    <property type="match status" value="1"/>
</dbReference>
<evidence type="ECO:0000313" key="15">
    <source>
        <dbReference type="Proteomes" id="UP000015101"/>
    </source>
</evidence>
<evidence type="ECO:0000256" key="8">
    <source>
        <dbReference type="ARBA" id="ARBA00022801"/>
    </source>
</evidence>
<dbReference type="GO" id="GO:0006508">
    <property type="term" value="P:proteolysis"/>
    <property type="evidence" value="ECO:0007669"/>
    <property type="project" value="UniProtKB-KW"/>
</dbReference>
<dbReference type="STRING" id="6412.T1EN46"/>
<dbReference type="EMBL" id="AMQM01000101">
    <property type="status" value="NOT_ANNOTATED_CDS"/>
    <property type="molecule type" value="Genomic_DNA"/>
</dbReference>
<comment type="similarity">
    <text evidence="2">Belongs to the peptidase C64 family.</text>
</comment>
<protein>
    <recommendedName>
        <fullName evidence="3">ubiquitinyl hydrolase 1</fullName>
        <ecNumber evidence="3">3.4.19.12</ecNumber>
    </recommendedName>
</protein>
<keyword evidence="15" id="KW-1185">Reference proteome</keyword>
<keyword evidence="10" id="KW-0862">Zinc</keyword>
<keyword evidence="4" id="KW-0645">Protease</keyword>
<sequence length="611" mass="70272">MGTEPNEENRKGGRRKNKNNSTKNSSLNLYAQNNNSNSSCEFTNELFLFPSLFEQNDKYTSEFKDYTENEFFSRPLLELLIKCGEINWWLDVGCLPMYPIMTINDGNCLLHATFLGICGFHDINLSQRRRIQKSMMSGPLKETFFRKWKWHQMFVNKKENVVFSADSWKNEWKKLIMLASTLAIGTCDPVVEELKEECRRQDKLYRAKEDKYDLDPVIAQQPPIIYSELKEIHAYILANIIMRPIIVYCDKFKRSKSGEPISVNTFGGIYLPMEQKPSLCYRSPVFLIYHDAHFSALIPKEVDLSSVQANIFTGILPLMSKKHELYPIHFIHDPGKDFENSLEIPKQKYEDEDYSLEKKLTLLKDYLDIELATLVPVESETQLVNKAANSTANNNNVNVFGKFSDISNITSNSFPASSNNIKNFPLFEQLHNVNMNAKNVHNNNNNQQGEKTSKGLNKLIGKIPSPFKSSVKKQSLHEALHGEAGQKTTPSLTITQQKIHQEEELRLSLTKQQVQQQHETLPFNQPYGLPTTQTTVAFSLTMVNNLRKKSHLLVARVFYKKPFFTKKMLEEYLCSAKLRLSHIKAYKKTHSHQGATPAIETKGVFLKPHKK</sequence>
<organism evidence="14 15">
    <name type="scientific">Helobdella robusta</name>
    <name type="common">Californian leech</name>
    <dbReference type="NCBI Taxonomy" id="6412"/>
    <lineage>
        <taxon>Eukaryota</taxon>
        <taxon>Metazoa</taxon>
        <taxon>Spiralia</taxon>
        <taxon>Lophotrochozoa</taxon>
        <taxon>Annelida</taxon>
        <taxon>Clitellata</taxon>
        <taxon>Hirudinea</taxon>
        <taxon>Rhynchobdellida</taxon>
        <taxon>Glossiphoniidae</taxon>
        <taxon>Helobdella</taxon>
    </lineage>
</organism>
<dbReference type="EC" id="3.4.19.12" evidence="3"/>
<feature type="domain" description="OTU" evidence="12">
    <location>
        <begin position="97"/>
        <end position="300"/>
    </location>
</feature>
<dbReference type="PROSITE" id="PS50802">
    <property type="entry name" value="OTU"/>
    <property type="match status" value="1"/>
</dbReference>
<dbReference type="CTD" id="20197996"/>
<dbReference type="InParanoid" id="T1EN46"/>
<evidence type="ECO:0000256" key="7">
    <source>
        <dbReference type="ARBA" id="ARBA00022786"/>
    </source>
</evidence>
<keyword evidence="7" id="KW-0833">Ubl conjugation pathway</keyword>
<dbReference type="HOGENOM" id="CLU_447103_0_0_1"/>
<feature type="compositionally biased region" description="Low complexity" evidence="11">
    <location>
        <begin position="19"/>
        <end position="28"/>
    </location>
</feature>
<evidence type="ECO:0000256" key="6">
    <source>
        <dbReference type="ARBA" id="ARBA00022771"/>
    </source>
</evidence>
<evidence type="ECO:0000256" key="10">
    <source>
        <dbReference type="ARBA" id="ARBA00022833"/>
    </source>
</evidence>
<dbReference type="PANTHER" id="PTHR13367">
    <property type="entry name" value="UBIQUITIN THIOESTERASE"/>
    <property type="match status" value="1"/>
</dbReference>
<dbReference type="GeneID" id="20197996"/>
<dbReference type="AlphaFoldDB" id="T1EN46"/>
<keyword evidence="9" id="KW-0788">Thiol protease</keyword>
<dbReference type="GO" id="GO:0004843">
    <property type="term" value="F:cysteine-type deubiquitinase activity"/>
    <property type="evidence" value="ECO:0007669"/>
    <property type="project" value="UniProtKB-EC"/>
</dbReference>
<dbReference type="EMBL" id="KB095811">
    <property type="protein sequence ID" value="ESO12217.1"/>
    <property type="molecule type" value="Genomic_DNA"/>
</dbReference>
<reference evidence="13 15" key="2">
    <citation type="journal article" date="2013" name="Nature">
        <title>Insights into bilaterian evolution from three spiralian genomes.</title>
        <authorList>
            <person name="Simakov O."/>
            <person name="Marletaz F."/>
            <person name="Cho S.J."/>
            <person name="Edsinger-Gonzales E."/>
            <person name="Havlak P."/>
            <person name="Hellsten U."/>
            <person name="Kuo D.H."/>
            <person name="Larsson T."/>
            <person name="Lv J."/>
            <person name="Arendt D."/>
            <person name="Savage R."/>
            <person name="Osoegawa K."/>
            <person name="de Jong P."/>
            <person name="Grimwood J."/>
            <person name="Chapman J.A."/>
            <person name="Shapiro H."/>
            <person name="Aerts A."/>
            <person name="Otillar R.P."/>
            <person name="Terry A.Y."/>
            <person name="Boore J.L."/>
            <person name="Grigoriev I.V."/>
            <person name="Lindberg D.R."/>
            <person name="Seaver E.C."/>
            <person name="Weisblat D.A."/>
            <person name="Putnam N.H."/>
            <person name="Rokhsar D.S."/>
        </authorList>
    </citation>
    <scope>NUCLEOTIDE SEQUENCE</scope>
</reference>
<evidence type="ECO:0000256" key="9">
    <source>
        <dbReference type="ARBA" id="ARBA00022807"/>
    </source>
</evidence>
<evidence type="ECO:0000256" key="5">
    <source>
        <dbReference type="ARBA" id="ARBA00022723"/>
    </source>
</evidence>
<dbReference type="InterPro" id="IPR003323">
    <property type="entry name" value="OTU_dom"/>
</dbReference>
<reference evidence="14" key="3">
    <citation type="submission" date="2015-06" db="UniProtKB">
        <authorList>
            <consortium name="EnsemblMetazoa"/>
        </authorList>
    </citation>
    <scope>IDENTIFICATION</scope>
</reference>
<evidence type="ECO:0000313" key="14">
    <source>
        <dbReference type="EnsemblMetazoa" id="HelroP158686"/>
    </source>
</evidence>
<evidence type="ECO:0000256" key="4">
    <source>
        <dbReference type="ARBA" id="ARBA00022670"/>
    </source>
</evidence>
<dbReference type="Proteomes" id="UP000015101">
    <property type="component" value="Unassembled WGS sequence"/>
</dbReference>
<dbReference type="OrthoDB" id="10064699at2759"/>
<evidence type="ECO:0000256" key="1">
    <source>
        <dbReference type="ARBA" id="ARBA00000707"/>
    </source>
</evidence>